<comment type="caution">
    <text evidence="1">The sequence shown here is derived from an EMBL/GenBank/DDBJ whole genome shotgun (WGS) entry which is preliminary data.</text>
</comment>
<keyword evidence="2" id="KW-1185">Reference proteome</keyword>
<sequence length="298" mass="34683">MIENTTQGDMQDDEQMALPMHPICFQLFQRVSRSKLGKVEIDGLWRLREAQGHYSNRFKDFPESPDLTAVSEQWYDCVPGTEYLTSNPLQVQGLSELIETCERDTNQVSDVVLDPGRDFSHVDDVLAILSPELRHLLLHHLGRRDVANLRLASSSFRQLPQVYFHRIVETKMPWVWELDNFKGRRMDWYTLWRKLSAANGGAGIDEQERNWRRQVPLQKYAKARETLGANDRMDGRECRREADAEIKAGYEAGMWPPRASDAMQLRGLRNRRRSLEDLQEIFRRIAALPPDDDSEELE</sequence>
<dbReference type="OrthoDB" id="40579at2759"/>
<evidence type="ECO:0000313" key="1">
    <source>
        <dbReference type="EMBL" id="TKA59198.1"/>
    </source>
</evidence>
<name>A0A4U0WA19_9PEZI</name>
<evidence type="ECO:0008006" key="3">
    <source>
        <dbReference type="Google" id="ProtNLM"/>
    </source>
</evidence>
<dbReference type="Proteomes" id="UP000309340">
    <property type="component" value="Unassembled WGS sequence"/>
</dbReference>
<evidence type="ECO:0000313" key="2">
    <source>
        <dbReference type="Proteomes" id="UP000309340"/>
    </source>
</evidence>
<dbReference type="STRING" id="329884.A0A4U0WA19"/>
<reference evidence="1 2" key="1">
    <citation type="submission" date="2017-03" db="EMBL/GenBank/DDBJ databases">
        <title>Genomes of endolithic fungi from Antarctica.</title>
        <authorList>
            <person name="Coleine C."/>
            <person name="Masonjones S."/>
            <person name="Stajich J.E."/>
        </authorList>
    </citation>
    <scope>NUCLEOTIDE SEQUENCE [LARGE SCALE GENOMIC DNA]</scope>
    <source>
        <strain evidence="1 2">CCFEE 5184</strain>
    </source>
</reference>
<dbReference type="EMBL" id="NAJQ01001432">
    <property type="protein sequence ID" value="TKA59198.1"/>
    <property type="molecule type" value="Genomic_DNA"/>
</dbReference>
<proteinExistence type="predicted"/>
<protein>
    <recommendedName>
        <fullName evidence="3">F-box domain-containing protein</fullName>
    </recommendedName>
</protein>
<gene>
    <name evidence="1" type="ORF">B0A55_11625</name>
</gene>
<organism evidence="1 2">
    <name type="scientific">Friedmanniomyces simplex</name>
    <dbReference type="NCBI Taxonomy" id="329884"/>
    <lineage>
        <taxon>Eukaryota</taxon>
        <taxon>Fungi</taxon>
        <taxon>Dikarya</taxon>
        <taxon>Ascomycota</taxon>
        <taxon>Pezizomycotina</taxon>
        <taxon>Dothideomycetes</taxon>
        <taxon>Dothideomycetidae</taxon>
        <taxon>Mycosphaerellales</taxon>
        <taxon>Teratosphaeriaceae</taxon>
        <taxon>Friedmanniomyces</taxon>
    </lineage>
</organism>
<dbReference type="AlphaFoldDB" id="A0A4U0WA19"/>
<accession>A0A4U0WA19</accession>